<reference evidence="3" key="1">
    <citation type="submission" date="2011-02" db="EMBL/GenBank/DDBJ databases">
        <title>Insights into a plasmid-borne gene cluster for the biosynthesis of saphenamycin and esmeraldins.</title>
        <authorList>
            <person name="Rui Z."/>
            <person name="Ye M."/>
            <person name="Wang S."/>
            <person name="Fujikawa K."/>
            <person name="Akerele B."/>
            <person name="Aung M."/>
            <person name="Floss H.G."/>
            <person name="Yu T.-W."/>
        </authorList>
    </citation>
    <scope>NUCLEOTIDE SEQUENCE</scope>
    <source>
        <strain evidence="3">Tu 2706</strain>
        <plasmid evidence="3">unnamed</plasmid>
    </source>
</reference>
<keyword evidence="3" id="KW-0614">Plasmid</keyword>
<sequence length="145" mass="15844">MTASELIGVWRLASFHDVDEEGRTQEGPLGPEPDGLLFYSAEGHVSVHMMRTGPQAGPRASRGGSGERPPQDYMSYSGTWRRAGDQVVHTITVAPERGWIGTDQVRDLSLAGDTLTLHGDSLIGRRQRRVLVWRRVSGEAGPGRP</sequence>
<dbReference type="AlphaFoldDB" id="H6ACZ6"/>
<name>H6ACZ6_STRAT</name>
<protein>
    <submittedName>
        <fullName evidence="3">EsmH2</fullName>
    </submittedName>
</protein>
<dbReference type="InterPro" id="IPR024311">
    <property type="entry name" value="Lipocalin-like"/>
</dbReference>
<evidence type="ECO:0000256" key="1">
    <source>
        <dbReference type="SAM" id="MobiDB-lite"/>
    </source>
</evidence>
<evidence type="ECO:0000313" key="3">
    <source>
        <dbReference type="EMBL" id="AFB35638.1"/>
    </source>
</evidence>
<accession>H6ACZ6</accession>
<proteinExistence type="predicted"/>
<geneLocation type="plasmid" evidence="3">
    <name>unnamed</name>
</geneLocation>
<evidence type="ECO:0000259" key="2">
    <source>
        <dbReference type="Pfam" id="PF13924"/>
    </source>
</evidence>
<organism evidence="3">
    <name type="scientific">Streptomyces antibioticus</name>
    <dbReference type="NCBI Taxonomy" id="1890"/>
    <lineage>
        <taxon>Bacteria</taxon>
        <taxon>Bacillati</taxon>
        <taxon>Actinomycetota</taxon>
        <taxon>Actinomycetes</taxon>
        <taxon>Kitasatosporales</taxon>
        <taxon>Streptomycetaceae</taxon>
        <taxon>Streptomyces</taxon>
    </lineage>
</organism>
<dbReference type="EMBL" id="JF417969">
    <property type="protein sequence ID" value="AFB35638.1"/>
    <property type="molecule type" value="Genomic_DNA"/>
</dbReference>
<gene>
    <name evidence="3" type="primary">esmH2</name>
</gene>
<feature type="domain" description="Lipocalin-like" evidence="2">
    <location>
        <begin position="7"/>
        <end position="136"/>
    </location>
</feature>
<feature type="region of interest" description="Disordered" evidence="1">
    <location>
        <begin position="47"/>
        <end position="78"/>
    </location>
</feature>
<dbReference type="Pfam" id="PF13924">
    <property type="entry name" value="Lipocalin_5"/>
    <property type="match status" value="1"/>
</dbReference>